<evidence type="ECO:0000259" key="9">
    <source>
        <dbReference type="Pfam" id="PF13231"/>
    </source>
</evidence>
<feature type="transmembrane region" description="Helical" evidence="8">
    <location>
        <begin position="109"/>
        <end position="128"/>
    </location>
</feature>
<evidence type="ECO:0000256" key="1">
    <source>
        <dbReference type="ARBA" id="ARBA00004651"/>
    </source>
</evidence>
<keyword evidence="5 8" id="KW-0812">Transmembrane</keyword>
<gene>
    <name evidence="10" type="ORF">CLV59_101691</name>
</gene>
<dbReference type="Proteomes" id="UP000249819">
    <property type="component" value="Unassembled WGS sequence"/>
</dbReference>
<evidence type="ECO:0000256" key="3">
    <source>
        <dbReference type="ARBA" id="ARBA00022676"/>
    </source>
</evidence>
<feature type="transmembrane region" description="Helical" evidence="8">
    <location>
        <begin position="17"/>
        <end position="38"/>
    </location>
</feature>
<evidence type="ECO:0000256" key="6">
    <source>
        <dbReference type="ARBA" id="ARBA00022989"/>
    </source>
</evidence>
<keyword evidence="6 8" id="KW-1133">Transmembrane helix</keyword>
<dbReference type="PANTHER" id="PTHR33908">
    <property type="entry name" value="MANNOSYLTRANSFERASE YKCB-RELATED"/>
    <property type="match status" value="1"/>
</dbReference>
<evidence type="ECO:0000256" key="2">
    <source>
        <dbReference type="ARBA" id="ARBA00022475"/>
    </source>
</evidence>
<evidence type="ECO:0000256" key="5">
    <source>
        <dbReference type="ARBA" id="ARBA00022692"/>
    </source>
</evidence>
<evidence type="ECO:0000256" key="4">
    <source>
        <dbReference type="ARBA" id="ARBA00022679"/>
    </source>
</evidence>
<dbReference type="AlphaFoldDB" id="A0A327WEU1"/>
<feature type="transmembrane region" description="Helical" evidence="8">
    <location>
        <begin position="157"/>
        <end position="188"/>
    </location>
</feature>
<dbReference type="Pfam" id="PF13231">
    <property type="entry name" value="PMT_2"/>
    <property type="match status" value="1"/>
</dbReference>
<dbReference type="RefSeq" id="WP_111590590.1">
    <property type="nucleotide sequence ID" value="NZ_QLMA01000001.1"/>
</dbReference>
<keyword evidence="7 8" id="KW-0472">Membrane</keyword>
<sequence length="497" mass="57908">MNESSTNLIGYTKTDRWIFSAVCIIALLRISCIWLMGLMPQDAYYYFYGQHPALSYFDHPPAVAWLTRIFTTIFGRHAFAIKLGDTVVTMLTVWTFYVLAKKFLSLHRSWNALLLLFSTLMVTILSLVTTPDVPLMLFWTVSLICLYKAIFEDKPQWWIWTGLAMGLAFDSKYTAVLLPMGTVLFLLLSGRNRRWLISPWFYGAVVVFVLAISPVIIWNVGNHFASFRFQSSERAHDIEVNWLDVLGVIGHQSAILLPVLFFGICYYLWKALRRYGLRWWRVPDKELWLLCYFLPLFLGFFLISPLYWVKLNWMMPAYITGIIWVSVWLGKRWLRWQYIFSLVVHLALAVEILFYPVPVKSDDTWAGWEGLGEQMQQVSSNYPADFIFSADDYKTSAMLNFYLGRMVYSQEIIGKRALEFDFIGTDLNKLKGRNALFINSLTDVNDDTDEQAFVKELQPFFSSIEQIPPIVVKQHGKVIRKFLVFRCMDYHPPEHSN</sequence>
<evidence type="ECO:0000256" key="7">
    <source>
        <dbReference type="ARBA" id="ARBA00023136"/>
    </source>
</evidence>
<feature type="transmembrane region" description="Helical" evidence="8">
    <location>
        <begin position="78"/>
        <end position="97"/>
    </location>
</feature>
<keyword evidence="4 10" id="KW-0808">Transferase</keyword>
<keyword evidence="2" id="KW-1003">Cell membrane</keyword>
<feature type="transmembrane region" description="Helical" evidence="8">
    <location>
        <begin position="289"/>
        <end position="307"/>
    </location>
</feature>
<organism evidence="10 11">
    <name type="scientific">Chitinophaga dinghuensis</name>
    <dbReference type="NCBI Taxonomy" id="1539050"/>
    <lineage>
        <taxon>Bacteria</taxon>
        <taxon>Pseudomonadati</taxon>
        <taxon>Bacteroidota</taxon>
        <taxon>Chitinophagia</taxon>
        <taxon>Chitinophagales</taxon>
        <taxon>Chitinophagaceae</taxon>
        <taxon>Chitinophaga</taxon>
    </lineage>
</organism>
<proteinExistence type="predicted"/>
<evidence type="ECO:0000313" key="11">
    <source>
        <dbReference type="Proteomes" id="UP000249819"/>
    </source>
</evidence>
<dbReference type="PANTHER" id="PTHR33908:SF11">
    <property type="entry name" value="MEMBRANE PROTEIN"/>
    <property type="match status" value="1"/>
</dbReference>
<accession>A0A327WEU1</accession>
<comment type="subcellular location">
    <subcellularLocation>
        <location evidence="1">Cell membrane</location>
        <topology evidence="1">Multi-pass membrane protein</topology>
    </subcellularLocation>
</comment>
<reference evidence="10 11" key="1">
    <citation type="submission" date="2018-06" db="EMBL/GenBank/DDBJ databases">
        <title>Genomic Encyclopedia of Archaeal and Bacterial Type Strains, Phase II (KMG-II): from individual species to whole genera.</title>
        <authorList>
            <person name="Goeker M."/>
        </authorList>
    </citation>
    <scope>NUCLEOTIDE SEQUENCE [LARGE SCALE GENOMIC DNA]</scope>
    <source>
        <strain evidence="10 11">DSM 29821</strain>
    </source>
</reference>
<feature type="domain" description="Glycosyltransferase RgtA/B/C/D-like" evidence="9">
    <location>
        <begin position="58"/>
        <end position="218"/>
    </location>
</feature>
<feature type="transmembrane region" description="Helical" evidence="8">
    <location>
        <begin position="200"/>
        <end position="221"/>
    </location>
</feature>
<evidence type="ECO:0000313" key="10">
    <source>
        <dbReference type="EMBL" id="RAJ87926.1"/>
    </source>
</evidence>
<evidence type="ECO:0000256" key="8">
    <source>
        <dbReference type="SAM" id="Phobius"/>
    </source>
</evidence>
<dbReference type="EMBL" id="QLMA01000001">
    <property type="protein sequence ID" value="RAJ87926.1"/>
    <property type="molecule type" value="Genomic_DNA"/>
</dbReference>
<dbReference type="InterPro" id="IPR050297">
    <property type="entry name" value="LipidA_mod_glycosyltrf_83"/>
</dbReference>
<feature type="transmembrane region" description="Helical" evidence="8">
    <location>
        <begin position="336"/>
        <end position="355"/>
    </location>
</feature>
<dbReference type="GO" id="GO:0005886">
    <property type="term" value="C:plasma membrane"/>
    <property type="evidence" value="ECO:0007669"/>
    <property type="project" value="UniProtKB-SubCell"/>
</dbReference>
<feature type="transmembrane region" description="Helical" evidence="8">
    <location>
        <begin position="313"/>
        <end position="329"/>
    </location>
</feature>
<name>A0A327WEU1_9BACT</name>
<protein>
    <submittedName>
        <fullName evidence="10">Dolichyl-phosphate-mannose-protein mannosyltransferase</fullName>
    </submittedName>
</protein>
<dbReference type="GO" id="GO:0009103">
    <property type="term" value="P:lipopolysaccharide biosynthetic process"/>
    <property type="evidence" value="ECO:0007669"/>
    <property type="project" value="UniProtKB-ARBA"/>
</dbReference>
<dbReference type="GO" id="GO:0016763">
    <property type="term" value="F:pentosyltransferase activity"/>
    <property type="evidence" value="ECO:0007669"/>
    <property type="project" value="TreeGrafter"/>
</dbReference>
<keyword evidence="11" id="KW-1185">Reference proteome</keyword>
<comment type="caution">
    <text evidence="10">The sequence shown here is derived from an EMBL/GenBank/DDBJ whole genome shotgun (WGS) entry which is preliminary data.</text>
</comment>
<dbReference type="InterPro" id="IPR038731">
    <property type="entry name" value="RgtA/B/C-like"/>
</dbReference>
<feature type="transmembrane region" description="Helical" evidence="8">
    <location>
        <begin position="249"/>
        <end position="269"/>
    </location>
</feature>
<keyword evidence="3 10" id="KW-0328">Glycosyltransferase</keyword>
<dbReference type="OrthoDB" id="9813729at2"/>